<name>A0ABD0QU52_CIRMR</name>
<evidence type="ECO:0000256" key="1">
    <source>
        <dbReference type="SAM" id="MobiDB-lite"/>
    </source>
</evidence>
<reference evidence="2 3" key="1">
    <citation type="submission" date="2024-05" db="EMBL/GenBank/DDBJ databases">
        <title>Genome sequencing and assembly of Indian major carp, Cirrhinus mrigala (Hamilton, 1822).</title>
        <authorList>
            <person name="Mohindra V."/>
            <person name="Chowdhury L.M."/>
            <person name="Lal K."/>
            <person name="Jena J.K."/>
        </authorList>
    </citation>
    <scope>NUCLEOTIDE SEQUENCE [LARGE SCALE GENOMIC DNA]</scope>
    <source>
        <strain evidence="2">CM1030</strain>
        <tissue evidence="2">Blood</tissue>
    </source>
</reference>
<organism evidence="2 3">
    <name type="scientific">Cirrhinus mrigala</name>
    <name type="common">Mrigala</name>
    <dbReference type="NCBI Taxonomy" id="683832"/>
    <lineage>
        <taxon>Eukaryota</taxon>
        <taxon>Metazoa</taxon>
        <taxon>Chordata</taxon>
        <taxon>Craniata</taxon>
        <taxon>Vertebrata</taxon>
        <taxon>Euteleostomi</taxon>
        <taxon>Actinopterygii</taxon>
        <taxon>Neopterygii</taxon>
        <taxon>Teleostei</taxon>
        <taxon>Ostariophysi</taxon>
        <taxon>Cypriniformes</taxon>
        <taxon>Cyprinidae</taxon>
        <taxon>Labeoninae</taxon>
        <taxon>Labeonini</taxon>
        <taxon>Cirrhinus</taxon>
    </lineage>
</organism>
<comment type="caution">
    <text evidence="2">The sequence shown here is derived from an EMBL/GenBank/DDBJ whole genome shotgun (WGS) entry which is preliminary data.</text>
</comment>
<accession>A0ABD0QU52</accession>
<sequence>MPGLPPMPPMPAMPLPPGMNMMQAMNMMGGPPPIHMGIEPPGMMQHDDRATQ</sequence>
<proteinExistence type="predicted"/>
<protein>
    <submittedName>
        <fullName evidence="2">Uncharacterized protein</fullName>
    </submittedName>
</protein>
<gene>
    <name evidence="2" type="ORF">M9458_016845</name>
</gene>
<feature type="region of interest" description="Disordered" evidence="1">
    <location>
        <begin position="24"/>
        <end position="52"/>
    </location>
</feature>
<dbReference type="AlphaFoldDB" id="A0ABD0QU52"/>
<keyword evidence="3" id="KW-1185">Reference proteome</keyword>
<dbReference type="EMBL" id="JAMKFB020000007">
    <property type="protein sequence ID" value="KAL0189746.1"/>
    <property type="molecule type" value="Genomic_DNA"/>
</dbReference>
<dbReference type="Proteomes" id="UP001529510">
    <property type="component" value="Unassembled WGS sequence"/>
</dbReference>
<evidence type="ECO:0000313" key="2">
    <source>
        <dbReference type="EMBL" id="KAL0189746.1"/>
    </source>
</evidence>
<evidence type="ECO:0000313" key="3">
    <source>
        <dbReference type="Proteomes" id="UP001529510"/>
    </source>
</evidence>
<feature type="non-terminal residue" evidence="2">
    <location>
        <position position="52"/>
    </location>
</feature>